<evidence type="ECO:0000256" key="1">
    <source>
        <dbReference type="SAM" id="Phobius"/>
    </source>
</evidence>
<feature type="transmembrane region" description="Helical" evidence="1">
    <location>
        <begin position="6"/>
        <end position="27"/>
    </location>
</feature>
<evidence type="ECO:0008006" key="4">
    <source>
        <dbReference type="Google" id="ProtNLM"/>
    </source>
</evidence>
<name>A0ABU7QT13_AVIPA</name>
<keyword evidence="1" id="KW-0472">Membrane</keyword>
<sequence length="80" mass="9482">MKKSIYTIIAVLCFGFIGCTVHLFRYYSFDNLDFVINAYYETFILSLKFSIVGVIFTWIWDVYELNNNIGYLADKKKNKK</sequence>
<protein>
    <recommendedName>
        <fullName evidence="4">Lipoprotein</fullName>
    </recommendedName>
</protein>
<dbReference type="PROSITE" id="PS51257">
    <property type="entry name" value="PROKAR_LIPOPROTEIN"/>
    <property type="match status" value="1"/>
</dbReference>
<gene>
    <name evidence="2" type="ORF">M5S25_11135</name>
</gene>
<keyword evidence="3" id="KW-1185">Reference proteome</keyword>
<dbReference type="Proteomes" id="UP001352533">
    <property type="component" value="Unassembled WGS sequence"/>
</dbReference>
<evidence type="ECO:0000313" key="2">
    <source>
        <dbReference type="EMBL" id="MEE6113727.1"/>
    </source>
</evidence>
<proteinExistence type="predicted"/>
<organism evidence="2 3">
    <name type="scientific">Avibacterium paragallinarum</name>
    <name type="common">Haemophilus gallinarum</name>
    <dbReference type="NCBI Taxonomy" id="728"/>
    <lineage>
        <taxon>Bacteria</taxon>
        <taxon>Pseudomonadati</taxon>
        <taxon>Pseudomonadota</taxon>
        <taxon>Gammaproteobacteria</taxon>
        <taxon>Pasteurellales</taxon>
        <taxon>Pasteurellaceae</taxon>
        <taxon>Avibacterium</taxon>
    </lineage>
</organism>
<keyword evidence="1" id="KW-1133">Transmembrane helix</keyword>
<dbReference type="EMBL" id="JAMDKS010000042">
    <property type="protein sequence ID" value="MEE6113727.1"/>
    <property type="molecule type" value="Genomic_DNA"/>
</dbReference>
<reference evidence="2 3" key="1">
    <citation type="journal article" date="2022" name="Front. Microbiol.">
        <title>Commensal bacteria contribute to the growth of multidrug-resistant Avibacterium paragallinarum in chickens.</title>
        <authorList>
            <person name="Zhu J."/>
            <person name="Chen Y."/>
            <person name="Wu Y."/>
            <person name="Wang Y."/>
            <person name="Zhu K."/>
        </authorList>
    </citation>
    <scope>NUCLEOTIDE SEQUENCE [LARGE SCALE GENOMIC DNA]</scope>
    <source>
        <strain evidence="2 3">AV12</strain>
    </source>
</reference>
<comment type="caution">
    <text evidence="2">The sequence shown here is derived from an EMBL/GenBank/DDBJ whole genome shotgun (WGS) entry which is preliminary data.</text>
</comment>
<feature type="transmembrane region" description="Helical" evidence="1">
    <location>
        <begin position="39"/>
        <end position="60"/>
    </location>
</feature>
<keyword evidence="1" id="KW-0812">Transmembrane</keyword>
<accession>A0ABU7QT13</accession>
<dbReference type="RefSeq" id="WP_194752095.1">
    <property type="nucleotide sequence ID" value="NZ_JACEWB010000042.1"/>
</dbReference>
<evidence type="ECO:0000313" key="3">
    <source>
        <dbReference type="Proteomes" id="UP001352533"/>
    </source>
</evidence>